<keyword evidence="3" id="KW-1185">Reference proteome</keyword>
<protein>
    <recommendedName>
        <fullName evidence="4">DUF983 domain-containing protein</fullName>
    </recommendedName>
</protein>
<evidence type="ECO:0000313" key="2">
    <source>
        <dbReference type="EMBL" id="ABG58288.1"/>
    </source>
</evidence>
<sequence length="137" mass="16153">MNAMIQRLWALVRLRCPKCYQEKMFTYNNMYSWRKSDVMPVTCKCCGQPFTPEPGFYYGAMYMSYALYAALFIPAFIATILMDLSYEVFYISFVCIALLVSPYIFRLSRAVYLYFFVDHEEIHTKIVLTKQPFAGQK</sequence>
<dbReference type="Pfam" id="PF06170">
    <property type="entry name" value="DUF983"/>
    <property type="match status" value="1"/>
</dbReference>
<accession>A0A6N4SPS0</accession>
<feature type="transmembrane region" description="Helical" evidence="1">
    <location>
        <begin position="65"/>
        <end position="82"/>
    </location>
</feature>
<keyword evidence="1" id="KW-0812">Transmembrane</keyword>
<name>A0A6N4SPS0_CYTH3</name>
<dbReference type="Proteomes" id="UP000001822">
    <property type="component" value="Chromosome"/>
</dbReference>
<dbReference type="EMBL" id="CP000383">
    <property type="protein sequence ID" value="ABG58288.1"/>
    <property type="molecule type" value="Genomic_DNA"/>
</dbReference>
<keyword evidence="1" id="KW-0472">Membrane</keyword>
<evidence type="ECO:0008006" key="4">
    <source>
        <dbReference type="Google" id="ProtNLM"/>
    </source>
</evidence>
<evidence type="ECO:0000313" key="3">
    <source>
        <dbReference type="Proteomes" id="UP000001822"/>
    </source>
</evidence>
<dbReference type="OrthoDB" id="9790326at2"/>
<reference evidence="2 3" key="1">
    <citation type="journal article" date="2007" name="Appl. Environ. Microbiol.">
        <title>Genome sequence of the cellulolytic gliding bacterium Cytophaga hutchinsonii.</title>
        <authorList>
            <person name="Xie G."/>
            <person name="Bruce D.C."/>
            <person name="Challacombe J.F."/>
            <person name="Chertkov O."/>
            <person name="Detter J.C."/>
            <person name="Gilna P."/>
            <person name="Han C.S."/>
            <person name="Lucas S."/>
            <person name="Misra M."/>
            <person name="Myers G.L."/>
            <person name="Richardson P."/>
            <person name="Tapia R."/>
            <person name="Thayer N."/>
            <person name="Thompson L.S."/>
            <person name="Brettin T.S."/>
            <person name="Henrissat B."/>
            <person name="Wilson D.B."/>
            <person name="McBride M.J."/>
        </authorList>
    </citation>
    <scope>NUCLEOTIDE SEQUENCE [LARGE SCALE GENOMIC DNA]</scope>
    <source>
        <strain evidence="3">ATCC 33406 / DSM 1761 / CIP 103989 / NBRC 15051 / NCIMB 9469 / D465</strain>
    </source>
</reference>
<organism evidence="2 3">
    <name type="scientific">Cytophaga hutchinsonii (strain ATCC 33406 / DSM 1761 / CIP 103989 / NBRC 15051 / NCIMB 9469 / D465)</name>
    <dbReference type="NCBI Taxonomy" id="269798"/>
    <lineage>
        <taxon>Bacteria</taxon>
        <taxon>Pseudomonadati</taxon>
        <taxon>Bacteroidota</taxon>
        <taxon>Cytophagia</taxon>
        <taxon>Cytophagales</taxon>
        <taxon>Cytophagaceae</taxon>
        <taxon>Cytophaga</taxon>
    </lineage>
</organism>
<evidence type="ECO:0000256" key="1">
    <source>
        <dbReference type="SAM" id="Phobius"/>
    </source>
</evidence>
<gene>
    <name evidence="2" type="ordered locus">CHU_1011</name>
</gene>
<dbReference type="InterPro" id="IPR009325">
    <property type="entry name" value="DUF983"/>
</dbReference>
<dbReference type="AlphaFoldDB" id="A0A6N4SPS0"/>
<feature type="transmembrane region" description="Helical" evidence="1">
    <location>
        <begin position="88"/>
        <end position="105"/>
    </location>
</feature>
<proteinExistence type="predicted"/>
<dbReference type="KEGG" id="chu:CHU_1011"/>
<keyword evidence="1" id="KW-1133">Transmembrane helix</keyword>